<dbReference type="Proteomes" id="UP000078543">
    <property type="component" value="Unassembled WGS sequence"/>
</dbReference>
<reference evidence="1 2" key="1">
    <citation type="submission" date="2016-04" db="EMBL/GenBank/DDBJ databases">
        <title>Draft genome sequence of freshwater magnetotactic bacteria Magnetospirillum marisnigri SP-1 and Magnetospirillum moscoviense BB-1.</title>
        <authorList>
            <person name="Koziaeva V."/>
            <person name="Dziuba M.V."/>
            <person name="Ivanov T.M."/>
            <person name="Kuznetsov B."/>
            <person name="Grouzdev D.S."/>
        </authorList>
    </citation>
    <scope>NUCLEOTIDE SEQUENCE [LARGE SCALE GENOMIC DNA]</scope>
    <source>
        <strain evidence="1 2">BB-1</strain>
    </source>
</reference>
<accession>A0A178MZ99</accession>
<evidence type="ECO:0000313" key="1">
    <source>
        <dbReference type="EMBL" id="OAN55701.1"/>
    </source>
</evidence>
<protein>
    <submittedName>
        <fullName evidence="1">Uncharacterized protein</fullName>
    </submittedName>
</protein>
<proteinExistence type="predicted"/>
<evidence type="ECO:0000313" key="2">
    <source>
        <dbReference type="Proteomes" id="UP000078543"/>
    </source>
</evidence>
<dbReference type="EMBL" id="LWQU01000095">
    <property type="protein sequence ID" value="OAN55701.1"/>
    <property type="molecule type" value="Genomic_DNA"/>
</dbReference>
<comment type="caution">
    <text evidence="1">The sequence shown here is derived from an EMBL/GenBank/DDBJ whole genome shotgun (WGS) entry which is preliminary data.</text>
</comment>
<organism evidence="1 2">
    <name type="scientific">Magnetospirillum moscoviense</name>
    <dbReference type="NCBI Taxonomy" id="1437059"/>
    <lineage>
        <taxon>Bacteria</taxon>
        <taxon>Pseudomonadati</taxon>
        <taxon>Pseudomonadota</taxon>
        <taxon>Alphaproteobacteria</taxon>
        <taxon>Rhodospirillales</taxon>
        <taxon>Rhodospirillaceae</taxon>
        <taxon>Magnetospirillum</taxon>
    </lineage>
</organism>
<sequence>MPAPDQPAWHGRMGRFIGLVAQCNCSDITPDRAVADYVQALGGRYSAAEVAAMKGYVADGAFERYDNQIEICKEVCGQACMVNSVAQPMGGRTIPGVAACPVTERDLHLTPGRFEGAHRL</sequence>
<gene>
    <name evidence="1" type="ORF">A6A05_08065</name>
</gene>
<keyword evidence="2" id="KW-1185">Reference proteome</keyword>
<dbReference type="AlphaFoldDB" id="A0A178MZ99"/>
<name>A0A178MZ99_9PROT</name>